<evidence type="ECO:0000313" key="1">
    <source>
        <dbReference type="EMBL" id="GAA4784926.1"/>
    </source>
</evidence>
<evidence type="ECO:0000313" key="2">
    <source>
        <dbReference type="Proteomes" id="UP001499959"/>
    </source>
</evidence>
<organism evidence="1 2">
    <name type="scientific">Lysobacter hankyongensis</name>
    <dbReference type="NCBI Taxonomy" id="1176535"/>
    <lineage>
        <taxon>Bacteria</taxon>
        <taxon>Pseudomonadati</taxon>
        <taxon>Pseudomonadota</taxon>
        <taxon>Gammaproteobacteria</taxon>
        <taxon>Lysobacterales</taxon>
        <taxon>Lysobacteraceae</taxon>
        <taxon>Lysobacter</taxon>
    </lineage>
</organism>
<protein>
    <submittedName>
        <fullName evidence="1">Uncharacterized protein</fullName>
    </submittedName>
</protein>
<accession>A0ABP9ARM0</accession>
<dbReference type="EMBL" id="BAABJE010000001">
    <property type="protein sequence ID" value="GAA4784926.1"/>
    <property type="molecule type" value="Genomic_DNA"/>
</dbReference>
<sequence length="76" mass="8701">MTWNYRVVRGDAGLRIHDVYYDADGNPVSRHEMPTYVYGDTIEELRSQLMLMLEALDEPAIDQEAFDVPASPPSDR</sequence>
<dbReference type="Proteomes" id="UP001499959">
    <property type="component" value="Unassembled WGS sequence"/>
</dbReference>
<keyword evidence="2" id="KW-1185">Reference proteome</keyword>
<proteinExistence type="predicted"/>
<reference evidence="2" key="1">
    <citation type="journal article" date="2019" name="Int. J. Syst. Evol. Microbiol.">
        <title>The Global Catalogue of Microorganisms (GCM) 10K type strain sequencing project: providing services to taxonomists for standard genome sequencing and annotation.</title>
        <authorList>
            <consortium name="The Broad Institute Genomics Platform"/>
            <consortium name="The Broad Institute Genome Sequencing Center for Infectious Disease"/>
            <person name="Wu L."/>
            <person name="Ma J."/>
        </authorList>
    </citation>
    <scope>NUCLEOTIDE SEQUENCE [LARGE SCALE GENOMIC DNA]</scope>
    <source>
        <strain evidence="2">JCM 18204</strain>
    </source>
</reference>
<name>A0ABP9ARM0_9GAMM</name>
<gene>
    <name evidence="1" type="ORF">GCM10023307_07040</name>
</gene>
<comment type="caution">
    <text evidence="1">The sequence shown here is derived from an EMBL/GenBank/DDBJ whole genome shotgun (WGS) entry which is preliminary data.</text>
</comment>